<keyword evidence="2" id="KW-1185">Reference proteome</keyword>
<dbReference type="PANTHER" id="PTHR33868">
    <property type="entry name" value="EXPRESSED PROTEIN"/>
    <property type="match status" value="1"/>
</dbReference>
<protein>
    <submittedName>
        <fullName evidence="1">Uncharacterized protein</fullName>
    </submittedName>
</protein>
<accession>A0AAD3Y6P2</accession>
<dbReference type="PANTHER" id="PTHR33868:SF2">
    <property type="entry name" value="EXPRESSED PROTEIN"/>
    <property type="match status" value="1"/>
</dbReference>
<dbReference type="AlphaFoldDB" id="A0AAD3Y6P2"/>
<comment type="caution">
    <text evidence="1">The sequence shown here is derived from an EMBL/GenBank/DDBJ whole genome shotgun (WGS) entry which is preliminary data.</text>
</comment>
<evidence type="ECO:0000313" key="2">
    <source>
        <dbReference type="Proteomes" id="UP001279734"/>
    </source>
</evidence>
<dbReference type="Proteomes" id="UP001279734">
    <property type="component" value="Unassembled WGS sequence"/>
</dbReference>
<evidence type="ECO:0000313" key="1">
    <source>
        <dbReference type="EMBL" id="GMH29219.1"/>
    </source>
</evidence>
<organism evidence="1 2">
    <name type="scientific">Nepenthes gracilis</name>
    <name type="common">Slender pitcher plant</name>
    <dbReference type="NCBI Taxonomy" id="150966"/>
    <lineage>
        <taxon>Eukaryota</taxon>
        <taxon>Viridiplantae</taxon>
        <taxon>Streptophyta</taxon>
        <taxon>Embryophyta</taxon>
        <taxon>Tracheophyta</taxon>
        <taxon>Spermatophyta</taxon>
        <taxon>Magnoliopsida</taxon>
        <taxon>eudicotyledons</taxon>
        <taxon>Gunneridae</taxon>
        <taxon>Pentapetalae</taxon>
        <taxon>Caryophyllales</taxon>
        <taxon>Nepenthaceae</taxon>
        <taxon>Nepenthes</taxon>
    </lineage>
</organism>
<reference evidence="1" key="1">
    <citation type="submission" date="2023-05" db="EMBL/GenBank/DDBJ databases">
        <title>Nepenthes gracilis genome sequencing.</title>
        <authorList>
            <person name="Fukushima K."/>
        </authorList>
    </citation>
    <scope>NUCLEOTIDE SEQUENCE</scope>
    <source>
        <strain evidence="1">SING2019-196</strain>
    </source>
</reference>
<proteinExistence type="predicted"/>
<sequence length="339" mass="38365">MIFLGVSRETLELHFVNYCICILEKLQQELGVRLVLDPVCEFWWSAPGVAPSMCPRSGLHNFVQHLESHIAQVTIKGHQSADVWPSSQPRCIFTLVIQCGRIANGEGHLEILEIWLEAGASQPACEEARLEASSNGHAGFVELLLGPDFIRPQVSVHAFVIVHYRRFKEVVDMLWRYVLDTNSTDYVLLQSNKPSLHTNMEYTFLFAATVDFMMLESAREMEPISTGALIDKTNTRSGKVCPDFLRTKQWFTLLQLEPLCLQIKDKDPKISTPFLILVPWTPFRPGPPQQSWQKTTKVKRRTHDIGKYAVAIAVGLSLIDPTADPSSYSKFYFCHCGSK</sequence>
<dbReference type="EMBL" id="BSYO01000036">
    <property type="protein sequence ID" value="GMH29219.1"/>
    <property type="molecule type" value="Genomic_DNA"/>
</dbReference>
<name>A0AAD3Y6P2_NEPGR</name>
<gene>
    <name evidence="1" type="ORF">Nepgr_031062</name>
</gene>